<dbReference type="PANTHER" id="PTHR12526">
    <property type="entry name" value="GLYCOSYLTRANSFERASE"/>
    <property type="match status" value="1"/>
</dbReference>
<proteinExistence type="predicted"/>
<dbReference type="Gene3D" id="3.40.50.2000">
    <property type="entry name" value="Glycogen Phosphorylase B"/>
    <property type="match status" value="2"/>
</dbReference>
<protein>
    <submittedName>
        <fullName evidence="3">Glycosyltransferase family 4 protein</fullName>
        <ecNumber evidence="3">2.4.-.-</ecNumber>
    </submittedName>
</protein>
<dbReference type="EC" id="2.4.-.-" evidence="3"/>
<evidence type="ECO:0000313" key="3">
    <source>
        <dbReference type="EMBL" id="MEJ6012153.1"/>
    </source>
</evidence>
<dbReference type="RefSeq" id="WP_339970058.1">
    <property type="nucleotide sequence ID" value="NZ_JBBHJY010000015.1"/>
</dbReference>
<keyword evidence="3" id="KW-0808">Transferase</keyword>
<keyword evidence="4" id="KW-1185">Reference proteome</keyword>
<organism evidence="3 4">
    <name type="scientific">Novosphingobium aquae</name>
    <dbReference type="NCBI Taxonomy" id="3133435"/>
    <lineage>
        <taxon>Bacteria</taxon>
        <taxon>Pseudomonadati</taxon>
        <taxon>Pseudomonadota</taxon>
        <taxon>Alphaproteobacteria</taxon>
        <taxon>Sphingomonadales</taxon>
        <taxon>Sphingomonadaceae</taxon>
        <taxon>Novosphingobium</taxon>
    </lineage>
</organism>
<dbReference type="Pfam" id="PF00534">
    <property type="entry name" value="Glycos_transf_1"/>
    <property type="match status" value="1"/>
</dbReference>
<dbReference type="CDD" id="cd03801">
    <property type="entry name" value="GT4_PimA-like"/>
    <property type="match status" value="1"/>
</dbReference>
<comment type="caution">
    <text evidence="3">The sequence shown here is derived from an EMBL/GenBank/DDBJ whole genome shotgun (WGS) entry which is preliminary data.</text>
</comment>
<dbReference type="SUPFAM" id="SSF53756">
    <property type="entry name" value="UDP-Glycosyltransferase/glycogen phosphorylase"/>
    <property type="match status" value="1"/>
</dbReference>
<reference evidence="3 4" key="1">
    <citation type="submission" date="2024-03" db="EMBL/GenBank/DDBJ databases">
        <authorList>
            <person name="Jo J.-H."/>
        </authorList>
    </citation>
    <scope>NUCLEOTIDE SEQUENCE [LARGE SCALE GENOMIC DNA]</scope>
    <source>
        <strain evidence="3 4">AS3R-12</strain>
    </source>
</reference>
<evidence type="ECO:0000313" key="4">
    <source>
        <dbReference type="Proteomes" id="UP001379235"/>
    </source>
</evidence>
<keyword evidence="3" id="KW-0328">Glycosyltransferase</keyword>
<name>A0ABU8SDV9_9SPHN</name>
<dbReference type="InterPro" id="IPR001296">
    <property type="entry name" value="Glyco_trans_1"/>
</dbReference>
<dbReference type="EMBL" id="JBBHJY010000015">
    <property type="protein sequence ID" value="MEJ6012153.1"/>
    <property type="molecule type" value="Genomic_DNA"/>
</dbReference>
<dbReference type="Pfam" id="PF13439">
    <property type="entry name" value="Glyco_transf_4"/>
    <property type="match status" value="1"/>
</dbReference>
<dbReference type="InterPro" id="IPR028098">
    <property type="entry name" value="Glyco_trans_4-like_N"/>
</dbReference>
<evidence type="ECO:0000259" key="1">
    <source>
        <dbReference type="Pfam" id="PF00534"/>
    </source>
</evidence>
<feature type="domain" description="Glycosyltransferase subfamily 4-like N-terminal" evidence="2">
    <location>
        <begin position="12"/>
        <end position="164"/>
    </location>
</feature>
<gene>
    <name evidence="3" type="ORF">WG900_19795</name>
</gene>
<accession>A0ABU8SDV9</accession>
<evidence type="ECO:0000259" key="2">
    <source>
        <dbReference type="Pfam" id="PF13439"/>
    </source>
</evidence>
<sequence length="357" mass="38988">MRVMHIAPGAPFGGVQRIVMNLARAQAASHRVATLWTGEMPHAEAKSVDRKTKTEEFLSSGSLLARVMRARGAIKAYDPDIVHLHMPAPWIALSLFNIRAKICLHLHGEPVRAGSLKARLGRELERIMVAHAGTLVAISDWIEQVWRERYPTARYRVVRNGVPVACEKPPAAKPVSTSPVVGFASRLAPDKGVAEFARFAIVMHEAHPNALFRIAGDGSQRRMLENELSSLIASGAAEILGHVSDMKTFWSQLDLAIFTAPAEPFGLRLIEPVAEGVPVIAYETGAGSDEIARDCAGIVLVPYEDPRAMAELAARLLSDDERRRVMVVEGAGDVARYFSLDAMTSGMAEVYQELLSR</sequence>
<feature type="domain" description="Glycosyl transferase family 1" evidence="1">
    <location>
        <begin position="175"/>
        <end position="327"/>
    </location>
</feature>
<dbReference type="PANTHER" id="PTHR12526:SF634">
    <property type="entry name" value="BLL3361 PROTEIN"/>
    <property type="match status" value="1"/>
</dbReference>
<dbReference type="GO" id="GO:0016757">
    <property type="term" value="F:glycosyltransferase activity"/>
    <property type="evidence" value="ECO:0007669"/>
    <property type="project" value="UniProtKB-KW"/>
</dbReference>
<dbReference type="Proteomes" id="UP001379235">
    <property type="component" value="Unassembled WGS sequence"/>
</dbReference>